<evidence type="ECO:0000313" key="2">
    <source>
        <dbReference type="EMBL" id="MBB4922268.1"/>
    </source>
</evidence>
<dbReference type="Gene3D" id="3.40.1800.10">
    <property type="entry name" value="His-Me finger endonucleases"/>
    <property type="match status" value="1"/>
</dbReference>
<proteinExistence type="predicted"/>
<evidence type="ECO:0008006" key="4">
    <source>
        <dbReference type="Google" id="ProtNLM"/>
    </source>
</evidence>
<keyword evidence="3" id="KW-1185">Reference proteome</keyword>
<feature type="compositionally biased region" description="Basic and acidic residues" evidence="1">
    <location>
        <begin position="70"/>
        <end position="100"/>
    </location>
</feature>
<dbReference type="InterPro" id="IPR044925">
    <property type="entry name" value="His-Me_finger_sf"/>
</dbReference>
<gene>
    <name evidence="2" type="ORF">FHR34_001261</name>
</gene>
<evidence type="ECO:0000313" key="3">
    <source>
        <dbReference type="Proteomes" id="UP000540506"/>
    </source>
</evidence>
<reference evidence="2 3" key="1">
    <citation type="submission" date="2020-08" db="EMBL/GenBank/DDBJ databases">
        <title>Sequencing the genomes of 1000 actinobacteria strains.</title>
        <authorList>
            <person name="Klenk H.-P."/>
        </authorList>
    </citation>
    <scope>NUCLEOTIDE SEQUENCE [LARGE SCALE GENOMIC DNA]</scope>
    <source>
        <strain evidence="2 3">DSM 41654</strain>
    </source>
</reference>
<dbReference type="SUPFAM" id="SSF54060">
    <property type="entry name" value="His-Me finger endonucleases"/>
    <property type="match status" value="1"/>
</dbReference>
<sequence>MKRCTKCEVEKPLEGFHKSARSPDGRQYWCKPCAIAAARERALRNPDAKREADRKYAASEKNKANRKARREGPQREVILEQKRQSWERHKEENARRAREARAAEPERFKEYYQRKYAANKEKILAQNRKWAVANRERVRAYRRQRSYGITPEEFDRKILDQNGRCEICGIEMHLMDERIKGGTTRTGICVDHCHKTGVVRGLICSGCNKGLGYFKDDPARLKAAAGYIAKYQQSS</sequence>
<dbReference type="Pfam" id="PF02945">
    <property type="entry name" value="Endonuclease_7"/>
    <property type="match status" value="1"/>
</dbReference>
<comment type="caution">
    <text evidence="2">The sequence shown here is derived from an EMBL/GenBank/DDBJ whole genome shotgun (WGS) entry which is preliminary data.</text>
</comment>
<feature type="region of interest" description="Disordered" evidence="1">
    <location>
        <begin position="42"/>
        <end position="100"/>
    </location>
</feature>
<dbReference type="Proteomes" id="UP000540506">
    <property type="component" value="Unassembled WGS sequence"/>
</dbReference>
<dbReference type="InterPro" id="IPR038563">
    <property type="entry name" value="Endonuclease_7_sf"/>
</dbReference>
<protein>
    <recommendedName>
        <fullName evidence="4">Recombination endonuclease VII</fullName>
    </recommendedName>
</protein>
<dbReference type="EMBL" id="JACHJV010000001">
    <property type="protein sequence ID" value="MBB4922268.1"/>
    <property type="molecule type" value="Genomic_DNA"/>
</dbReference>
<organism evidence="2 3">
    <name type="scientific">Kitasatospora kifunensis</name>
    <name type="common">Streptomyces kifunensis</name>
    <dbReference type="NCBI Taxonomy" id="58351"/>
    <lineage>
        <taxon>Bacteria</taxon>
        <taxon>Bacillati</taxon>
        <taxon>Actinomycetota</taxon>
        <taxon>Actinomycetes</taxon>
        <taxon>Kitasatosporales</taxon>
        <taxon>Streptomycetaceae</taxon>
        <taxon>Kitasatospora</taxon>
    </lineage>
</organism>
<feature type="compositionally biased region" description="Basic and acidic residues" evidence="1">
    <location>
        <begin position="42"/>
        <end position="63"/>
    </location>
</feature>
<dbReference type="InterPro" id="IPR004211">
    <property type="entry name" value="Endonuclease_7"/>
</dbReference>
<dbReference type="RefSeq" id="WP_184934470.1">
    <property type="nucleotide sequence ID" value="NZ_JACHJV010000001.1"/>
</dbReference>
<evidence type="ECO:0000256" key="1">
    <source>
        <dbReference type="SAM" id="MobiDB-lite"/>
    </source>
</evidence>
<name>A0A7W7QZ92_KITKI</name>
<accession>A0A7W7QZ92</accession>
<dbReference type="AlphaFoldDB" id="A0A7W7QZ92"/>